<sequence length="67" mass="7533">MSVEFIACPTCKQKLGVISYVVKDSLVVCANPRCGTSLRVVSRKPLRVEEVPEVETYHVDYRPESYG</sequence>
<proteinExistence type="predicted"/>
<name>A0A2A6RNJ6_9CHLR</name>
<gene>
    <name evidence="1" type="ORF">CJ255_02320</name>
</gene>
<dbReference type="OrthoDB" id="163936at2"/>
<dbReference type="RefSeq" id="WP_097642489.1">
    <property type="nucleotide sequence ID" value="NZ_NQWI01000006.1"/>
</dbReference>
<dbReference type="Proteomes" id="UP000220527">
    <property type="component" value="Unassembled WGS sequence"/>
</dbReference>
<protein>
    <recommendedName>
        <fullName evidence="3">Lysine biosynthesis protein LysW</fullName>
    </recommendedName>
</protein>
<dbReference type="InterPro" id="IPR005906">
    <property type="entry name" value="LysW"/>
</dbReference>
<dbReference type="Gene3D" id="2.20.28.160">
    <property type="match status" value="1"/>
</dbReference>
<accession>A0A2A6RNJ6</accession>
<evidence type="ECO:0008006" key="3">
    <source>
        <dbReference type="Google" id="ProtNLM"/>
    </source>
</evidence>
<dbReference type="AlphaFoldDB" id="A0A2A6RNJ6"/>
<evidence type="ECO:0000313" key="2">
    <source>
        <dbReference type="Proteomes" id="UP000220527"/>
    </source>
</evidence>
<organism evidence="1 2">
    <name type="scientific">Candidatus Viridilinea mediisalina</name>
    <dbReference type="NCBI Taxonomy" id="2024553"/>
    <lineage>
        <taxon>Bacteria</taxon>
        <taxon>Bacillati</taxon>
        <taxon>Chloroflexota</taxon>
        <taxon>Chloroflexia</taxon>
        <taxon>Chloroflexales</taxon>
        <taxon>Chloroflexineae</taxon>
        <taxon>Oscillochloridaceae</taxon>
        <taxon>Candidatus Viridilinea</taxon>
    </lineage>
</organism>
<dbReference type="EMBL" id="NQWI01000006">
    <property type="protein sequence ID" value="PDW04632.1"/>
    <property type="molecule type" value="Genomic_DNA"/>
</dbReference>
<keyword evidence="2" id="KW-1185">Reference proteome</keyword>
<dbReference type="Pfam" id="PF21344">
    <property type="entry name" value="Zn_ribbon_LysW"/>
    <property type="match status" value="1"/>
</dbReference>
<evidence type="ECO:0000313" key="1">
    <source>
        <dbReference type="EMBL" id="PDW04632.1"/>
    </source>
</evidence>
<comment type="caution">
    <text evidence="1">The sequence shown here is derived from an EMBL/GenBank/DDBJ whole genome shotgun (WGS) entry which is preliminary data.</text>
</comment>
<reference evidence="2" key="1">
    <citation type="submission" date="2017-08" db="EMBL/GenBank/DDBJ databases">
        <authorList>
            <person name="Grouzdev D.S."/>
            <person name="Gaisin V.A."/>
            <person name="Rysina M.S."/>
            <person name="Gorlenko V.M."/>
        </authorList>
    </citation>
    <scope>NUCLEOTIDE SEQUENCE [LARGE SCALE GENOMIC DNA]</scope>
    <source>
        <strain evidence="2">Kir15-3F</strain>
    </source>
</reference>